<feature type="region of interest" description="Disordered" evidence="1">
    <location>
        <begin position="311"/>
        <end position="369"/>
    </location>
</feature>
<dbReference type="OrthoDB" id="2588098at2759"/>
<proteinExistence type="predicted"/>
<comment type="caution">
    <text evidence="2">The sequence shown here is derived from an EMBL/GenBank/DDBJ whole genome shotgun (WGS) entry which is preliminary data.</text>
</comment>
<accession>A0A9P9BMU7</accession>
<evidence type="ECO:0000313" key="3">
    <source>
        <dbReference type="Proteomes" id="UP000756346"/>
    </source>
</evidence>
<dbReference type="AlphaFoldDB" id="A0A9P9BMU7"/>
<dbReference type="GeneID" id="70185023"/>
<organism evidence="2 3">
    <name type="scientific">Microdochium trichocladiopsis</name>
    <dbReference type="NCBI Taxonomy" id="1682393"/>
    <lineage>
        <taxon>Eukaryota</taxon>
        <taxon>Fungi</taxon>
        <taxon>Dikarya</taxon>
        <taxon>Ascomycota</taxon>
        <taxon>Pezizomycotina</taxon>
        <taxon>Sordariomycetes</taxon>
        <taxon>Xylariomycetidae</taxon>
        <taxon>Xylariales</taxon>
        <taxon>Microdochiaceae</taxon>
        <taxon>Microdochium</taxon>
    </lineage>
</organism>
<reference evidence="2" key="1">
    <citation type="journal article" date="2021" name="Nat. Commun.">
        <title>Genetic determinants of endophytism in the Arabidopsis root mycobiome.</title>
        <authorList>
            <person name="Mesny F."/>
            <person name="Miyauchi S."/>
            <person name="Thiergart T."/>
            <person name="Pickel B."/>
            <person name="Atanasova L."/>
            <person name="Karlsson M."/>
            <person name="Huettel B."/>
            <person name="Barry K.W."/>
            <person name="Haridas S."/>
            <person name="Chen C."/>
            <person name="Bauer D."/>
            <person name="Andreopoulos W."/>
            <person name="Pangilinan J."/>
            <person name="LaButti K."/>
            <person name="Riley R."/>
            <person name="Lipzen A."/>
            <person name="Clum A."/>
            <person name="Drula E."/>
            <person name="Henrissat B."/>
            <person name="Kohler A."/>
            <person name="Grigoriev I.V."/>
            <person name="Martin F.M."/>
            <person name="Hacquard S."/>
        </authorList>
    </citation>
    <scope>NUCLEOTIDE SEQUENCE</scope>
    <source>
        <strain evidence="2">MPI-CAGE-CH-0230</strain>
    </source>
</reference>
<dbReference type="RefSeq" id="XP_046006434.1">
    <property type="nucleotide sequence ID" value="XM_046155477.1"/>
</dbReference>
<protein>
    <recommendedName>
        <fullName evidence="4">F-box domain-containing protein</fullName>
    </recommendedName>
</protein>
<evidence type="ECO:0008006" key="4">
    <source>
        <dbReference type="Google" id="ProtNLM"/>
    </source>
</evidence>
<gene>
    <name evidence="2" type="ORF">B0I36DRAFT_335431</name>
</gene>
<dbReference type="Proteomes" id="UP000756346">
    <property type="component" value="Unassembled WGS sequence"/>
</dbReference>
<dbReference type="CDD" id="cd09917">
    <property type="entry name" value="F-box_SF"/>
    <property type="match status" value="1"/>
</dbReference>
<feature type="region of interest" description="Disordered" evidence="1">
    <location>
        <begin position="62"/>
        <end position="82"/>
    </location>
</feature>
<sequence length="472" mass="52305">MCPPGTDQTTRTSPRWNILALDVEQIQKLPEHQDPQKLLASGTSLNAWQRLYRLSTPLFHHNSPLHRPSTPNTSTPAGKVANVPSSVTTSSSVIQPLAETQCHFDTCPPEILSLITAFLSTEPESLIALALCSRRLWHHVVAGDLFRLGGSSRAGIWAGQPLICTSTWLTGLPDSVLAHCPQLVADMEEWNARSDPQGQVLVGIRNGRGRYRALGLIRGMNPVRRWNWNAYGQWKDVGECNNPQRIFVEAYEKHIRSELSDGRIGRRLACSLRGALARALDPLEMSSAESWILRNLDTREYVRFVVSGSDDTGTHKDAEKAKLPLTPDSSDIAGDDGAHNDDDNDDSEANQGPPLKKRKQTNSSTPAAAEDKAKFLAVPGSSWLTPDYVILSQIYWCDYHVLQHHPLLRKLWQGAWAGHRFDIVEAGRDTELHLPATGAGKQDGGKSEWADVTDQILETCTRLREYIASVEL</sequence>
<keyword evidence="3" id="KW-1185">Reference proteome</keyword>
<dbReference type="EMBL" id="JAGTJQ010000011">
    <property type="protein sequence ID" value="KAH7018167.1"/>
    <property type="molecule type" value="Genomic_DNA"/>
</dbReference>
<feature type="compositionally biased region" description="Basic and acidic residues" evidence="1">
    <location>
        <begin position="312"/>
        <end position="322"/>
    </location>
</feature>
<evidence type="ECO:0000256" key="1">
    <source>
        <dbReference type="SAM" id="MobiDB-lite"/>
    </source>
</evidence>
<name>A0A9P9BMU7_9PEZI</name>
<evidence type="ECO:0000313" key="2">
    <source>
        <dbReference type="EMBL" id="KAH7018167.1"/>
    </source>
</evidence>